<accession>A0ABT7K5D0</accession>
<evidence type="ECO:0000313" key="12">
    <source>
        <dbReference type="EMBL" id="MDL2403824.1"/>
    </source>
</evidence>
<reference evidence="12" key="1">
    <citation type="submission" date="2023-06" db="EMBL/GenBank/DDBJ databases">
        <title>Phylogenetic Diversity of Rhizobium strains.</title>
        <authorList>
            <person name="Moura F.T."/>
            <person name="Helene L.C.F."/>
            <person name="Hungria M."/>
        </authorList>
    </citation>
    <scope>NUCLEOTIDE SEQUENCE</scope>
    <source>
        <strain evidence="12">CCGE526</strain>
    </source>
</reference>
<evidence type="ECO:0000256" key="1">
    <source>
        <dbReference type="ARBA" id="ARBA00004377"/>
    </source>
</evidence>
<evidence type="ECO:0000256" key="6">
    <source>
        <dbReference type="ARBA" id="ARBA00022692"/>
    </source>
</evidence>
<keyword evidence="5 9" id="KW-0997">Cell inner membrane</keyword>
<keyword evidence="7" id="KW-1133">Transmembrane helix</keyword>
<dbReference type="InterPro" id="IPR010129">
    <property type="entry name" value="T1SS_HlyD"/>
</dbReference>
<dbReference type="RefSeq" id="WP_285873376.1">
    <property type="nucleotide sequence ID" value="NZ_JARFYM010000064.1"/>
</dbReference>
<dbReference type="Gene3D" id="2.40.30.170">
    <property type="match status" value="1"/>
</dbReference>
<sequence length="326" mass="35193">MPETFRSREASVLTADLNQLIGTLQSLDTQMAQKDATRQRLEMSIGSDNNLIQTLTQLVDLHQQAFKLDVGTKITLYTSEEELQKSQSSLASDKGELIETDAALRELASEKIKTLSQFVADYENKTAEAERKADEAKQALVKADARLARTKLYSTVDGVAQQIAVTTIGQVVTTGQQLLIVAPTEGVLEIEALVANLDIGFVEPGQSAVIKVDAFPFTQFGVLHGKVIHIASTAVDEQEAKRALANAPAAANAPGLALDSQPGQPATFVFPVTIAPDEQAMTIHGAKIPLTPGMTVTVEIKTDNWRVIDYLLSPLAKIASEAMRER</sequence>
<protein>
    <recommendedName>
        <fullName evidence="9">Membrane fusion protein (MFP) family protein</fullName>
    </recommendedName>
</protein>
<organism evidence="12 13">
    <name type="scientific">Rhizobium mayense</name>
    <dbReference type="NCBI Taxonomy" id="1312184"/>
    <lineage>
        <taxon>Bacteria</taxon>
        <taxon>Pseudomonadati</taxon>
        <taxon>Pseudomonadota</taxon>
        <taxon>Alphaproteobacteria</taxon>
        <taxon>Hyphomicrobiales</taxon>
        <taxon>Rhizobiaceae</taxon>
        <taxon>Rhizobium/Agrobacterium group</taxon>
        <taxon>Rhizobium</taxon>
    </lineage>
</organism>
<proteinExistence type="inferred from homology"/>
<keyword evidence="4 9" id="KW-1003">Cell membrane</keyword>
<comment type="similarity">
    <text evidence="2 9">Belongs to the membrane fusion protein (MFP) (TC 8.A.1) family.</text>
</comment>
<keyword evidence="10" id="KW-0175">Coiled coil</keyword>
<evidence type="ECO:0000259" key="11">
    <source>
        <dbReference type="Pfam" id="PF26002"/>
    </source>
</evidence>
<dbReference type="EMBL" id="JARFYM010000064">
    <property type="protein sequence ID" value="MDL2403824.1"/>
    <property type="molecule type" value="Genomic_DNA"/>
</dbReference>
<feature type="coiled-coil region" evidence="10">
    <location>
        <begin position="112"/>
        <end position="146"/>
    </location>
</feature>
<dbReference type="Pfam" id="PF26002">
    <property type="entry name" value="Beta-barrel_AprE"/>
    <property type="match status" value="1"/>
</dbReference>
<dbReference type="Proteomes" id="UP001172645">
    <property type="component" value="Unassembled WGS sequence"/>
</dbReference>
<evidence type="ECO:0000256" key="10">
    <source>
        <dbReference type="SAM" id="Coils"/>
    </source>
</evidence>
<evidence type="ECO:0000256" key="9">
    <source>
        <dbReference type="RuleBase" id="RU365093"/>
    </source>
</evidence>
<dbReference type="InterPro" id="IPR050739">
    <property type="entry name" value="MFP"/>
</dbReference>
<dbReference type="InterPro" id="IPR058982">
    <property type="entry name" value="Beta-barrel_AprE"/>
</dbReference>
<keyword evidence="6" id="KW-0812">Transmembrane</keyword>
<dbReference type="PANTHER" id="PTHR30386">
    <property type="entry name" value="MEMBRANE FUSION SUBUNIT OF EMRAB-TOLC MULTIDRUG EFFLUX PUMP"/>
    <property type="match status" value="1"/>
</dbReference>
<evidence type="ECO:0000256" key="2">
    <source>
        <dbReference type="ARBA" id="ARBA00009477"/>
    </source>
</evidence>
<evidence type="ECO:0000256" key="7">
    <source>
        <dbReference type="ARBA" id="ARBA00022989"/>
    </source>
</evidence>
<evidence type="ECO:0000256" key="5">
    <source>
        <dbReference type="ARBA" id="ARBA00022519"/>
    </source>
</evidence>
<keyword evidence="3 9" id="KW-0813">Transport</keyword>
<gene>
    <name evidence="12" type="ORF">PY649_33755</name>
</gene>
<name>A0ABT7K5D0_9HYPH</name>
<evidence type="ECO:0000313" key="13">
    <source>
        <dbReference type="Proteomes" id="UP001172645"/>
    </source>
</evidence>
<dbReference type="NCBIfam" id="TIGR01843">
    <property type="entry name" value="type_I_hlyD"/>
    <property type="match status" value="1"/>
</dbReference>
<evidence type="ECO:0000256" key="8">
    <source>
        <dbReference type="ARBA" id="ARBA00023136"/>
    </source>
</evidence>
<keyword evidence="13" id="KW-1185">Reference proteome</keyword>
<evidence type="ECO:0000256" key="4">
    <source>
        <dbReference type="ARBA" id="ARBA00022475"/>
    </source>
</evidence>
<comment type="subcellular location">
    <subcellularLocation>
        <location evidence="1 9">Cell inner membrane</location>
        <topology evidence="1 9">Single-pass membrane protein</topology>
    </subcellularLocation>
</comment>
<feature type="domain" description="AprE-like beta-barrel" evidence="11">
    <location>
        <begin position="188"/>
        <end position="241"/>
    </location>
</feature>
<comment type="caution">
    <text evidence="12">The sequence shown here is derived from an EMBL/GenBank/DDBJ whole genome shotgun (WGS) entry which is preliminary data.</text>
</comment>
<evidence type="ECO:0000256" key="3">
    <source>
        <dbReference type="ARBA" id="ARBA00022448"/>
    </source>
</evidence>
<dbReference type="PANTHER" id="PTHR30386:SF26">
    <property type="entry name" value="TRANSPORT PROTEIN COMB"/>
    <property type="match status" value="1"/>
</dbReference>
<keyword evidence="8" id="KW-0472">Membrane</keyword>